<accession>A0ABW4VHK9</accession>
<evidence type="ECO:0000313" key="2">
    <source>
        <dbReference type="Proteomes" id="UP001597361"/>
    </source>
</evidence>
<gene>
    <name evidence="1" type="ORF">ACFSKL_00635</name>
</gene>
<reference evidence="2" key="1">
    <citation type="journal article" date="2019" name="Int. J. Syst. Evol. Microbiol.">
        <title>The Global Catalogue of Microorganisms (GCM) 10K type strain sequencing project: providing services to taxonomists for standard genome sequencing and annotation.</title>
        <authorList>
            <consortium name="The Broad Institute Genomics Platform"/>
            <consortium name="The Broad Institute Genome Sequencing Center for Infectious Disease"/>
            <person name="Wu L."/>
            <person name="Ma J."/>
        </authorList>
    </citation>
    <scope>NUCLEOTIDE SEQUENCE [LARGE SCALE GENOMIC DNA]</scope>
    <source>
        <strain evidence="2">CGMCC 1.15180</strain>
    </source>
</reference>
<comment type="caution">
    <text evidence="1">The sequence shown here is derived from an EMBL/GenBank/DDBJ whole genome shotgun (WGS) entry which is preliminary data.</text>
</comment>
<sequence>MLIGILLVHYSCNNKTEEIYDGNFGYELEIVDSLMIDFLGSLELISVDADNDLFLFDGGGDKSHLLTVDRSGNIISEFNKPKDAPDAFGQFVLGGTFVDDKIAILGRSLFNIYDKELKLEKSFKKTYPHRGMIYSSFDHLQVGTKNDTTVLLTFTGGPQTEASPNSKNYYQNYNTLDLIDSQKESFEPIIPFHPNSRYAKGEEAYNFIKPLFQVKNNIISFVHQNDFYFYQFDLDNHATTFHAEKIPFDKFLLNKGFAIGGQEDYNTPKDLEGDITQFFQIGDKHLIGYKSGLKLEEMPGPEFSDEERWNKIMKLNQQKYLVRESNGKYSQPTIASNLYRISRADSKGRIWAHQNTNALDYEPDLVTLYELKLVKKELEN</sequence>
<evidence type="ECO:0000313" key="1">
    <source>
        <dbReference type="EMBL" id="MFD2033271.1"/>
    </source>
</evidence>
<name>A0ABW4VHK9_9BACT</name>
<keyword evidence="2" id="KW-1185">Reference proteome</keyword>
<evidence type="ECO:0008006" key="3">
    <source>
        <dbReference type="Google" id="ProtNLM"/>
    </source>
</evidence>
<dbReference type="EMBL" id="JBHUHR010000001">
    <property type="protein sequence ID" value="MFD2033271.1"/>
    <property type="molecule type" value="Genomic_DNA"/>
</dbReference>
<protein>
    <recommendedName>
        <fullName evidence="3">6-bladed beta-propeller protein</fullName>
    </recommendedName>
</protein>
<organism evidence="1 2">
    <name type="scientific">Belliella marina</name>
    <dbReference type="NCBI Taxonomy" id="1644146"/>
    <lineage>
        <taxon>Bacteria</taxon>
        <taxon>Pseudomonadati</taxon>
        <taxon>Bacteroidota</taxon>
        <taxon>Cytophagia</taxon>
        <taxon>Cytophagales</taxon>
        <taxon>Cyclobacteriaceae</taxon>
        <taxon>Belliella</taxon>
    </lineage>
</organism>
<dbReference type="Proteomes" id="UP001597361">
    <property type="component" value="Unassembled WGS sequence"/>
</dbReference>
<dbReference type="RefSeq" id="WP_376882379.1">
    <property type="nucleotide sequence ID" value="NZ_JBHUHR010000001.1"/>
</dbReference>
<proteinExistence type="predicted"/>